<feature type="compositionally biased region" description="Polar residues" evidence="1">
    <location>
        <begin position="1"/>
        <end position="41"/>
    </location>
</feature>
<proteinExistence type="predicted"/>
<evidence type="ECO:0000313" key="4">
    <source>
        <dbReference type="Proteomes" id="UP001648503"/>
    </source>
</evidence>
<protein>
    <recommendedName>
        <fullName evidence="5">PIG-P domain-containing protein</fullName>
    </recommendedName>
</protein>
<dbReference type="InterPro" id="IPR029164">
    <property type="entry name" value="PIG-Y"/>
</dbReference>
<feature type="region of interest" description="Disordered" evidence="1">
    <location>
        <begin position="78"/>
        <end position="111"/>
    </location>
</feature>
<dbReference type="EMBL" id="JAFCIX010000470">
    <property type="protein sequence ID" value="KAH6589209.1"/>
    <property type="molecule type" value="Genomic_DNA"/>
</dbReference>
<gene>
    <name evidence="3" type="ORF">BASA50_010187</name>
</gene>
<dbReference type="Proteomes" id="UP001648503">
    <property type="component" value="Unassembled WGS sequence"/>
</dbReference>
<name>A0ABQ8F2A6_9FUNG</name>
<organism evidence="3 4">
    <name type="scientific">Batrachochytrium salamandrivorans</name>
    <dbReference type="NCBI Taxonomy" id="1357716"/>
    <lineage>
        <taxon>Eukaryota</taxon>
        <taxon>Fungi</taxon>
        <taxon>Fungi incertae sedis</taxon>
        <taxon>Chytridiomycota</taxon>
        <taxon>Chytridiomycota incertae sedis</taxon>
        <taxon>Chytridiomycetes</taxon>
        <taxon>Rhizophydiales</taxon>
        <taxon>Rhizophydiales incertae sedis</taxon>
        <taxon>Batrachochytrium</taxon>
    </lineage>
</organism>
<feature type="compositionally biased region" description="Low complexity" evidence="1">
    <location>
        <begin position="44"/>
        <end position="55"/>
    </location>
</feature>
<evidence type="ECO:0000256" key="1">
    <source>
        <dbReference type="SAM" id="MobiDB-lite"/>
    </source>
</evidence>
<keyword evidence="4" id="KW-1185">Reference proteome</keyword>
<feature type="transmembrane region" description="Helical" evidence="2">
    <location>
        <begin position="119"/>
        <end position="146"/>
    </location>
</feature>
<keyword evidence="2" id="KW-1133">Transmembrane helix</keyword>
<feature type="region of interest" description="Disordered" evidence="1">
    <location>
        <begin position="1"/>
        <end position="56"/>
    </location>
</feature>
<evidence type="ECO:0000313" key="3">
    <source>
        <dbReference type="EMBL" id="KAH6589209.1"/>
    </source>
</evidence>
<dbReference type="PANTHER" id="PTHR36485:SF1">
    <property type="entry name" value="TRANSMEMBRANE PROTEIN"/>
    <property type="match status" value="1"/>
</dbReference>
<keyword evidence="2" id="KW-0812">Transmembrane</keyword>
<sequence>MRRNIRPTNLDTSSILYSETTTSPTPQQGALSHSPNTNSARSMPLSSPPSTTSLSALHAVRSRRSSLFQTGGSLITQPLKPYSAAHSPAQGPRSISPRRAPPSPRTYQGSEGHTQDLQLYGWALLVFTIMYFSFNFVMIFGSKMLFPTQTGYKVLDWILDDHYYCYLIPILGPVFVFIIFFNWLGMKYFRQNA</sequence>
<evidence type="ECO:0000256" key="2">
    <source>
        <dbReference type="SAM" id="Phobius"/>
    </source>
</evidence>
<accession>A0ABQ8F2A6</accession>
<dbReference type="PANTHER" id="PTHR36485">
    <property type="entry name" value="OS01G0939000 PROTEIN"/>
    <property type="match status" value="1"/>
</dbReference>
<comment type="caution">
    <text evidence="3">The sequence shown here is derived from an EMBL/GenBank/DDBJ whole genome shotgun (WGS) entry which is preliminary data.</text>
</comment>
<dbReference type="Pfam" id="PF15159">
    <property type="entry name" value="PIG-Y"/>
    <property type="match status" value="1"/>
</dbReference>
<feature type="transmembrane region" description="Helical" evidence="2">
    <location>
        <begin position="166"/>
        <end position="184"/>
    </location>
</feature>
<keyword evidence="2" id="KW-0472">Membrane</keyword>
<reference evidence="3 4" key="1">
    <citation type="submission" date="2021-02" db="EMBL/GenBank/DDBJ databases">
        <title>Variation within the Batrachochytrium salamandrivorans European outbreak.</title>
        <authorList>
            <person name="Kelly M."/>
            <person name="Pasmans F."/>
            <person name="Shea T.P."/>
            <person name="Munoz J.F."/>
            <person name="Carranza S."/>
            <person name="Cuomo C.A."/>
            <person name="Martel A."/>
        </authorList>
    </citation>
    <scope>NUCLEOTIDE SEQUENCE [LARGE SCALE GENOMIC DNA]</scope>
    <source>
        <strain evidence="3 4">AMFP18/2</strain>
    </source>
</reference>
<evidence type="ECO:0008006" key="5">
    <source>
        <dbReference type="Google" id="ProtNLM"/>
    </source>
</evidence>